<evidence type="ECO:0000313" key="1">
    <source>
        <dbReference type="EMBL" id="KAK3059263.1"/>
    </source>
</evidence>
<proteinExistence type="predicted"/>
<name>A0ACC3CYT5_9PEZI</name>
<sequence length="593" mass="66729">ASPERNQGYDVAPKTVLDNTDAVASLTQQLEYLDQGLNDIGTQHNGLLQNLRAGEMAIAEKESLQKEAEENKRLQTELQRSREQLAQVEETRQRQAGEEENERLQAHIQEKQSLQSTLGHLNEMHGTTLTRLIDLNSKLHEPLNARSRSLGQKQDAPPDEGAGHLAHLDYLSTGLIGLQETNRLLMTGNEEAKARAQECQKQAEQYEVVLTGLWQIILAGEADSYERRKAAAEPLEEDKDVEMTAPFALPDFSTKVQWLVTQSTDLREQLARTALQYETAKEELVDQLNSAKKDATLQVDRVSRDLRDVQQDREKREQQLTADLKARQEQVENLEAYIAGAVQEEREARRRAEEDLEQRLEEAKRQIASVEAEREGHESRHIDLQALLTAKDTEFETLRGEIAGLKTELTIARAELEGAYGSRAERQKAADASADVQAKLEEAERKNKDLLQELEGLRTLQQGSRQITENSSRREETLKSELTQLIAELQDMTRAGIEAEREREDLESQVDGWKDRVDQLQAELADEKIRWLGIKSPGSVASGGDGVGEGEMTSLGAMRGEFKKLVREMRGEGVRALKVSFCLLLYKRDGLVG</sequence>
<protein>
    <submittedName>
        <fullName evidence="1">Uncharacterized protein</fullName>
    </submittedName>
</protein>
<dbReference type="Proteomes" id="UP001186974">
    <property type="component" value="Unassembled WGS sequence"/>
</dbReference>
<dbReference type="EMBL" id="JAWDJW010009574">
    <property type="protein sequence ID" value="KAK3059263.1"/>
    <property type="molecule type" value="Genomic_DNA"/>
</dbReference>
<reference evidence="1" key="1">
    <citation type="submission" date="2024-09" db="EMBL/GenBank/DDBJ databases">
        <title>Black Yeasts Isolated from many extreme environments.</title>
        <authorList>
            <person name="Coleine C."/>
            <person name="Stajich J.E."/>
            <person name="Selbmann L."/>
        </authorList>
    </citation>
    <scope>NUCLEOTIDE SEQUENCE</scope>
    <source>
        <strain evidence="1">CCFEE 5737</strain>
    </source>
</reference>
<comment type="caution">
    <text evidence="1">The sequence shown here is derived from an EMBL/GenBank/DDBJ whole genome shotgun (WGS) entry which is preliminary data.</text>
</comment>
<evidence type="ECO:0000313" key="2">
    <source>
        <dbReference type="Proteomes" id="UP001186974"/>
    </source>
</evidence>
<feature type="non-terminal residue" evidence="1">
    <location>
        <position position="1"/>
    </location>
</feature>
<accession>A0ACC3CYT5</accession>
<organism evidence="1 2">
    <name type="scientific">Coniosporium uncinatum</name>
    <dbReference type="NCBI Taxonomy" id="93489"/>
    <lineage>
        <taxon>Eukaryota</taxon>
        <taxon>Fungi</taxon>
        <taxon>Dikarya</taxon>
        <taxon>Ascomycota</taxon>
        <taxon>Pezizomycotina</taxon>
        <taxon>Dothideomycetes</taxon>
        <taxon>Dothideomycetes incertae sedis</taxon>
        <taxon>Coniosporium</taxon>
    </lineage>
</organism>
<keyword evidence="2" id="KW-1185">Reference proteome</keyword>
<gene>
    <name evidence="1" type="ORF">LTS18_011271</name>
</gene>